<evidence type="ECO:0000256" key="7">
    <source>
        <dbReference type="SAM" id="Phobius"/>
    </source>
</evidence>
<evidence type="ECO:0000256" key="2">
    <source>
        <dbReference type="ARBA" id="ARBA00005914"/>
    </source>
</evidence>
<gene>
    <name evidence="8" type="ORF">EYH37_01625</name>
</gene>
<comment type="subcellular location">
    <subcellularLocation>
        <location evidence="1">Cell membrane</location>
        <topology evidence="1">Multi-pass membrane protein</topology>
    </subcellularLocation>
</comment>
<evidence type="ECO:0000256" key="4">
    <source>
        <dbReference type="ARBA" id="ARBA00022692"/>
    </source>
</evidence>
<comment type="similarity">
    <text evidence="2">Belongs to the urea transporter family.</text>
</comment>
<feature type="transmembrane region" description="Helical" evidence="7">
    <location>
        <begin position="20"/>
        <end position="37"/>
    </location>
</feature>
<evidence type="ECO:0000256" key="3">
    <source>
        <dbReference type="ARBA" id="ARBA00022475"/>
    </source>
</evidence>
<keyword evidence="6 7" id="KW-0472">Membrane</keyword>
<organism evidence="8 9">
    <name type="scientific">Aquifex aeolicus</name>
    <dbReference type="NCBI Taxonomy" id="63363"/>
    <lineage>
        <taxon>Bacteria</taxon>
        <taxon>Pseudomonadati</taxon>
        <taxon>Aquificota</taxon>
        <taxon>Aquificia</taxon>
        <taxon>Aquificales</taxon>
        <taxon>Aquificaceae</taxon>
        <taxon>Aquifex</taxon>
    </lineage>
</organism>
<dbReference type="Gene3D" id="1.10.3430.10">
    <property type="entry name" value="Ammonium transporter AmtB like domains"/>
    <property type="match status" value="1"/>
</dbReference>
<dbReference type="GO" id="GO:0015204">
    <property type="term" value="F:urea transmembrane transporter activity"/>
    <property type="evidence" value="ECO:0007669"/>
    <property type="project" value="InterPro"/>
</dbReference>
<feature type="transmembrane region" description="Helical" evidence="7">
    <location>
        <begin position="72"/>
        <end position="96"/>
    </location>
</feature>
<keyword evidence="5 7" id="KW-1133">Transmembrane helix</keyword>
<keyword evidence="3" id="KW-1003">Cell membrane</keyword>
<evidence type="ECO:0000256" key="1">
    <source>
        <dbReference type="ARBA" id="ARBA00004651"/>
    </source>
</evidence>
<dbReference type="Pfam" id="PF03253">
    <property type="entry name" value="UT"/>
    <property type="match status" value="1"/>
</dbReference>
<evidence type="ECO:0000256" key="5">
    <source>
        <dbReference type="ARBA" id="ARBA00022989"/>
    </source>
</evidence>
<proteinExistence type="inferred from homology"/>
<dbReference type="Proteomes" id="UP000606463">
    <property type="component" value="Unassembled WGS sequence"/>
</dbReference>
<keyword evidence="4 7" id="KW-0812">Transmembrane</keyword>
<dbReference type="AlphaFoldDB" id="A0A9D0YN54"/>
<dbReference type="EMBL" id="DQVE01000015">
    <property type="protein sequence ID" value="HIP98055.1"/>
    <property type="molecule type" value="Genomic_DNA"/>
</dbReference>
<protein>
    <submittedName>
        <fullName evidence="8">Uncharacterized protein</fullName>
    </submittedName>
</protein>
<accession>A0A9D0YN54</accession>
<evidence type="ECO:0000313" key="9">
    <source>
        <dbReference type="Proteomes" id="UP000606463"/>
    </source>
</evidence>
<dbReference type="InterPro" id="IPR004937">
    <property type="entry name" value="Urea_transporter"/>
</dbReference>
<evidence type="ECO:0000256" key="6">
    <source>
        <dbReference type="ARBA" id="ARBA00023136"/>
    </source>
</evidence>
<sequence length="131" mass="14782">MLFHSSPFFQIIYRDVPFKTSIRLIGVLSAYLFVRFLGFSKTFFSLDYYIYNPLLVGLGIGFLFKLSPLTVALVVVSSILTVLLTLTLSTIFVHYLRLPVLSPVSGTVVEVVDGYPDNPPISTYRCNCYPR</sequence>
<reference evidence="8" key="1">
    <citation type="journal article" date="2020" name="ISME J.">
        <title>Gammaproteobacteria mediating utilization of methyl-, sulfur- and petroleum organic compounds in deep ocean hydrothermal plumes.</title>
        <authorList>
            <person name="Zhou Z."/>
            <person name="Liu Y."/>
            <person name="Pan J."/>
            <person name="Cron B.R."/>
            <person name="Toner B.M."/>
            <person name="Anantharaman K."/>
            <person name="Breier J.A."/>
            <person name="Dick G.J."/>
            <person name="Li M."/>
        </authorList>
    </citation>
    <scope>NUCLEOTIDE SEQUENCE</scope>
    <source>
        <strain evidence="8">SZUA-1501</strain>
    </source>
</reference>
<dbReference type="GO" id="GO:0005886">
    <property type="term" value="C:plasma membrane"/>
    <property type="evidence" value="ECO:0007669"/>
    <property type="project" value="UniProtKB-SubCell"/>
</dbReference>
<dbReference type="InterPro" id="IPR029020">
    <property type="entry name" value="Ammonium/urea_transptr"/>
</dbReference>
<feature type="transmembrane region" description="Helical" evidence="7">
    <location>
        <begin position="49"/>
        <end position="66"/>
    </location>
</feature>
<name>A0A9D0YN54_AQUAO</name>
<comment type="caution">
    <text evidence="8">The sequence shown here is derived from an EMBL/GenBank/DDBJ whole genome shotgun (WGS) entry which is preliminary data.</text>
</comment>
<evidence type="ECO:0000313" key="8">
    <source>
        <dbReference type="EMBL" id="HIP98055.1"/>
    </source>
</evidence>